<keyword evidence="1" id="KW-0732">Signal</keyword>
<evidence type="ECO:0000313" key="3">
    <source>
        <dbReference type="Proteomes" id="UP000236731"/>
    </source>
</evidence>
<feature type="chain" id="PRO_5009285653" description="Lipoprotein" evidence="1">
    <location>
        <begin position="29"/>
        <end position="187"/>
    </location>
</feature>
<keyword evidence="3" id="KW-1185">Reference proteome</keyword>
<dbReference type="Proteomes" id="UP000236731">
    <property type="component" value="Unassembled WGS sequence"/>
</dbReference>
<proteinExistence type="predicted"/>
<evidence type="ECO:0000313" key="2">
    <source>
        <dbReference type="EMBL" id="SEF68730.1"/>
    </source>
</evidence>
<dbReference type="AlphaFoldDB" id="A0A1H5U154"/>
<feature type="signal peptide" evidence="1">
    <location>
        <begin position="1"/>
        <end position="28"/>
    </location>
</feature>
<evidence type="ECO:0008006" key="4">
    <source>
        <dbReference type="Google" id="ProtNLM"/>
    </source>
</evidence>
<organism evidence="2 3">
    <name type="scientific">Sphingobacterium lactis</name>
    <dbReference type="NCBI Taxonomy" id="797291"/>
    <lineage>
        <taxon>Bacteria</taxon>
        <taxon>Pseudomonadati</taxon>
        <taxon>Bacteroidota</taxon>
        <taxon>Sphingobacteriia</taxon>
        <taxon>Sphingobacteriales</taxon>
        <taxon>Sphingobacteriaceae</taxon>
        <taxon>Sphingobacterium</taxon>
    </lineage>
</organism>
<accession>A0A1H5U154</accession>
<dbReference type="EMBL" id="FNUT01000002">
    <property type="protein sequence ID" value="SEF68730.1"/>
    <property type="molecule type" value="Genomic_DNA"/>
</dbReference>
<dbReference type="RefSeq" id="WP_103905172.1">
    <property type="nucleotide sequence ID" value="NZ_CP049246.1"/>
</dbReference>
<dbReference type="OrthoDB" id="794757at2"/>
<reference evidence="3" key="1">
    <citation type="submission" date="2016-10" db="EMBL/GenBank/DDBJ databases">
        <authorList>
            <person name="Varghese N."/>
            <person name="Submissions S."/>
        </authorList>
    </citation>
    <scope>NUCLEOTIDE SEQUENCE [LARGE SCALE GENOMIC DNA]</scope>
    <source>
        <strain evidence="3">DSM 22361</strain>
    </source>
</reference>
<protein>
    <recommendedName>
        <fullName evidence="4">Lipoprotein</fullName>
    </recommendedName>
</protein>
<name>A0A1H5U154_9SPHI</name>
<gene>
    <name evidence="2" type="ORF">SAMN05421877_102145</name>
</gene>
<evidence type="ECO:0000256" key="1">
    <source>
        <dbReference type="SAM" id="SignalP"/>
    </source>
</evidence>
<sequence length="187" mass="21406">MYWSISLKNIIQGAAAVLIAAVFSGCQSADKANTEKKEHARYFDLPSYFQQEIDSLAKANPKINKTVMKDDKEETKQVHIKDWTTELSSFQSIDLNKPAYEGHIKTDTIDQVIQYSFTDPELDLSCVRIKMDPSGKPLLISIEKHVKNTLYGTTEFLVYEKDSFYLVEKNQAVRVMGDNYYKVQGEF</sequence>